<proteinExistence type="predicted"/>
<evidence type="ECO:0000313" key="2">
    <source>
        <dbReference type="Proteomes" id="UP000267017"/>
    </source>
</evidence>
<accession>A0A3P3TZB2</accession>
<sequence>MLVSNQVIREFWEDEFIKYEENSLQKFGLSNETISFLTDVGLPNEEILKKNGINHYFYDSTNFDEKIINNEKYIIVGKQKDISDYYCIKCETDEFVILDGSNVVYINSSIRNYIIFEQICRSEFYKVKAYEEEEMMAAVSRMKEKFVLIEPEALAEGSYWDQYLFPYEIGFL</sequence>
<dbReference type="InterPro" id="IPR025851">
    <property type="entry name" value="SUKH-4"/>
</dbReference>
<organism evidence="1 2">
    <name type="scientific">Paenibacillus oralis</name>
    <dbReference type="NCBI Taxonomy" id="2490856"/>
    <lineage>
        <taxon>Bacteria</taxon>
        <taxon>Bacillati</taxon>
        <taxon>Bacillota</taxon>
        <taxon>Bacilli</taxon>
        <taxon>Bacillales</taxon>
        <taxon>Paenibacillaceae</taxon>
        <taxon>Paenibacillus</taxon>
    </lineage>
</organism>
<evidence type="ECO:0000313" key="1">
    <source>
        <dbReference type="EMBL" id="RRJ63180.1"/>
    </source>
</evidence>
<dbReference type="AlphaFoldDB" id="A0A3P3TZB2"/>
<dbReference type="Proteomes" id="UP000267017">
    <property type="component" value="Unassembled WGS sequence"/>
</dbReference>
<gene>
    <name evidence="1" type="ORF">EHV15_09805</name>
</gene>
<comment type="caution">
    <text evidence="1">The sequence shown here is derived from an EMBL/GenBank/DDBJ whole genome shotgun (WGS) entry which is preliminary data.</text>
</comment>
<name>A0A3P3TZB2_9BACL</name>
<keyword evidence="2" id="KW-1185">Reference proteome</keyword>
<dbReference type="Pfam" id="PF14435">
    <property type="entry name" value="SUKH-4"/>
    <property type="match status" value="1"/>
</dbReference>
<dbReference type="RefSeq" id="WP_124333541.1">
    <property type="nucleotide sequence ID" value="NZ_RRCN01000001.1"/>
</dbReference>
<protein>
    <recommendedName>
        <fullName evidence="3">SUKH-4 immunity protein</fullName>
    </recommendedName>
</protein>
<dbReference type="EMBL" id="RRCN01000001">
    <property type="protein sequence ID" value="RRJ63180.1"/>
    <property type="molecule type" value="Genomic_DNA"/>
</dbReference>
<dbReference type="OrthoDB" id="893152at2"/>
<evidence type="ECO:0008006" key="3">
    <source>
        <dbReference type="Google" id="ProtNLM"/>
    </source>
</evidence>
<reference evidence="1 2" key="1">
    <citation type="submission" date="2018-11" db="EMBL/GenBank/DDBJ databases">
        <title>Genome sequencing of Paenibacillus sp. KCOM 3021 (= ChDC PVNT-B20).</title>
        <authorList>
            <person name="Kook J.-K."/>
            <person name="Park S.-N."/>
            <person name="Lim Y.K."/>
        </authorList>
    </citation>
    <scope>NUCLEOTIDE SEQUENCE [LARGE SCALE GENOMIC DNA]</scope>
    <source>
        <strain evidence="1 2">KCOM 3021</strain>
    </source>
</reference>